<dbReference type="InterPro" id="IPR032710">
    <property type="entry name" value="NTF2-like_dom_sf"/>
</dbReference>
<evidence type="ECO:0000259" key="1">
    <source>
        <dbReference type="Pfam" id="PF12680"/>
    </source>
</evidence>
<name>A0A7W9KDY3_9PSEU</name>
<dbReference type="EMBL" id="JACHIR010000001">
    <property type="protein sequence ID" value="MBB5890834.1"/>
    <property type="molecule type" value="Genomic_DNA"/>
</dbReference>
<evidence type="ECO:0000313" key="2">
    <source>
        <dbReference type="EMBL" id="MBB5890834.1"/>
    </source>
</evidence>
<dbReference type="Proteomes" id="UP000585638">
    <property type="component" value="Unassembled WGS sequence"/>
</dbReference>
<gene>
    <name evidence="2" type="ORF">BJ998_002030</name>
</gene>
<organism evidence="2 3">
    <name type="scientific">Kutzneria kofuensis</name>
    <dbReference type="NCBI Taxonomy" id="103725"/>
    <lineage>
        <taxon>Bacteria</taxon>
        <taxon>Bacillati</taxon>
        <taxon>Actinomycetota</taxon>
        <taxon>Actinomycetes</taxon>
        <taxon>Pseudonocardiales</taxon>
        <taxon>Pseudonocardiaceae</taxon>
        <taxon>Kutzneria</taxon>
    </lineage>
</organism>
<dbReference type="RefSeq" id="WP_184860539.1">
    <property type="nucleotide sequence ID" value="NZ_BAAAWY010000073.1"/>
</dbReference>
<dbReference type="Pfam" id="PF12680">
    <property type="entry name" value="SnoaL_2"/>
    <property type="match status" value="1"/>
</dbReference>
<accession>A0A7W9KDY3</accession>
<comment type="caution">
    <text evidence="2">The sequence shown here is derived from an EMBL/GenBank/DDBJ whole genome shotgun (WGS) entry which is preliminary data.</text>
</comment>
<dbReference type="InterPro" id="IPR037401">
    <property type="entry name" value="SnoaL-like"/>
</dbReference>
<reference evidence="2 3" key="1">
    <citation type="submission" date="2020-08" db="EMBL/GenBank/DDBJ databases">
        <title>Sequencing the genomes of 1000 actinobacteria strains.</title>
        <authorList>
            <person name="Klenk H.-P."/>
        </authorList>
    </citation>
    <scope>NUCLEOTIDE SEQUENCE [LARGE SCALE GENOMIC DNA]</scope>
    <source>
        <strain evidence="2 3">DSM 43851</strain>
    </source>
</reference>
<evidence type="ECO:0000313" key="3">
    <source>
        <dbReference type="Proteomes" id="UP000585638"/>
    </source>
</evidence>
<dbReference type="Gene3D" id="3.10.450.50">
    <property type="match status" value="1"/>
</dbReference>
<dbReference type="AlphaFoldDB" id="A0A7W9KDY3"/>
<proteinExistence type="predicted"/>
<sequence length="122" mass="12981">MTDANVVARRYLEIWNQSDGALRAKAAAELLTAACRFVDPIADVSGPDGLAAVIGGVHERFPGHRFRPLGEVDAHHDVLRFTWELVPEGGEESVVIGTDVLALTEDGQVGGISGFFDKVPAA</sequence>
<feature type="domain" description="SnoaL-like" evidence="1">
    <location>
        <begin position="8"/>
        <end position="109"/>
    </location>
</feature>
<protein>
    <recommendedName>
        <fullName evidence="1">SnoaL-like domain-containing protein</fullName>
    </recommendedName>
</protein>
<dbReference type="SUPFAM" id="SSF54427">
    <property type="entry name" value="NTF2-like"/>
    <property type="match status" value="1"/>
</dbReference>
<keyword evidence="3" id="KW-1185">Reference proteome</keyword>